<comment type="pathway">
    <text evidence="3 12">Protein modification; protein glycosylation.</text>
</comment>
<feature type="domain" description="Glycosyltransferase subfamily 4-like N-terminal" evidence="15">
    <location>
        <begin position="61"/>
        <end position="248"/>
    </location>
</feature>
<evidence type="ECO:0000256" key="10">
    <source>
        <dbReference type="ARBA" id="ARBA00045103"/>
    </source>
</evidence>
<comment type="catalytic activity">
    <reaction evidence="11 12">
        <text>an alpha-D-Man-(1-&gt;3)-beta-D-Man-(1-&gt;4)-beta-D-GlcNAc-(1-&gt;4)-alpha-D-GlcNAc-diphospho-di-trans,poly-cis-dolichol + GDP-alpha-D-mannose = an alpha-D-Man-(1-&gt;3)-[alpha-D-Man-(1-&gt;6)]-beta-D-Man-(1-&gt;4)-beta-D-GlcNAc-(1-&gt;4)-alpha-D-GlcNAc-diphospho-di-trans,poly-cis-dolichol + GDP + H(+)</text>
        <dbReference type="Rhea" id="RHEA:29519"/>
        <dbReference type="Rhea" id="RHEA-COMP:19513"/>
        <dbReference type="Rhea" id="RHEA-COMP:19515"/>
        <dbReference type="ChEBI" id="CHEBI:15378"/>
        <dbReference type="ChEBI" id="CHEBI:57527"/>
        <dbReference type="ChEBI" id="CHEBI:58189"/>
        <dbReference type="ChEBI" id="CHEBI:132510"/>
        <dbReference type="ChEBI" id="CHEBI:132511"/>
        <dbReference type="EC" id="2.4.1.257"/>
    </reaction>
    <physiologicalReaction direction="left-to-right" evidence="11 12">
        <dbReference type="Rhea" id="RHEA:29520"/>
    </physiologicalReaction>
</comment>
<dbReference type="Pfam" id="PF13439">
    <property type="entry name" value="Glyco_transf_4"/>
    <property type="match status" value="1"/>
</dbReference>
<keyword evidence="7 12" id="KW-0256">Endoplasmic reticulum</keyword>
<dbReference type="Gene3D" id="3.40.50.2000">
    <property type="entry name" value="Glycogen Phosphorylase B"/>
    <property type="match status" value="2"/>
</dbReference>
<dbReference type="GO" id="GO:0102704">
    <property type="term" value="F:GDP-Man:Man(2)GlcNAc(2)-PP-Dol alpha-1,6-mannosyltransferase activity"/>
    <property type="evidence" value="ECO:0007669"/>
    <property type="project" value="UniProtKB-UniRule"/>
</dbReference>
<gene>
    <name evidence="16" type="ORF">GMOD_00007545</name>
</gene>
<evidence type="ECO:0000256" key="4">
    <source>
        <dbReference type="ARBA" id="ARBA00022676"/>
    </source>
</evidence>
<feature type="domain" description="Glycosyl transferase family 1" evidence="14">
    <location>
        <begin position="261"/>
        <end position="441"/>
    </location>
</feature>
<dbReference type="OrthoDB" id="448893at2759"/>
<evidence type="ECO:0000256" key="5">
    <source>
        <dbReference type="ARBA" id="ARBA00022679"/>
    </source>
</evidence>
<evidence type="ECO:0000256" key="3">
    <source>
        <dbReference type="ARBA" id="ARBA00004922"/>
    </source>
</evidence>
<evidence type="ECO:0000256" key="1">
    <source>
        <dbReference type="ARBA" id="ARBA00003142"/>
    </source>
</evidence>
<proteinExistence type="inferred from homology"/>
<evidence type="ECO:0000313" key="16">
    <source>
        <dbReference type="EMBL" id="RMZ72546.1"/>
    </source>
</evidence>
<keyword evidence="9 12" id="KW-0472">Membrane</keyword>
<dbReference type="InterPro" id="IPR028098">
    <property type="entry name" value="Glyco_trans_4-like_N"/>
</dbReference>
<evidence type="ECO:0000256" key="2">
    <source>
        <dbReference type="ARBA" id="ARBA00004586"/>
    </source>
</evidence>
<dbReference type="EC" id="2.4.1.257" evidence="12"/>
<feature type="transmembrane region" description="Helical" evidence="12">
    <location>
        <begin position="477"/>
        <end position="502"/>
    </location>
</feature>
<comment type="function">
    <text evidence="1 12">Mannosylates Man(2)GlcNAc(2)-dolichol diphosphate and Man(1)GlcNAc(2)-dolichol diphosphate to form Man(3)GlcNAc(2)-dolichol diphosphate.</text>
</comment>
<dbReference type="PANTHER" id="PTHR45918">
    <property type="entry name" value="ALPHA-1,3/1,6-MANNOSYLTRANSFERASE ALG2"/>
    <property type="match status" value="1"/>
</dbReference>
<comment type="catalytic activity">
    <reaction evidence="10 12">
        <text>a beta-D-Man-(1-&gt;4)-beta-D-GlcNAc-(1-&gt;4)-alpha-D-GlcNAc-diphospho-di-trans,poly-cis-dolichol + GDP-alpha-D-mannose = an alpha-D-Man-(1-&gt;3)-beta-D-Man-(1-&gt;4)-beta-D-GlcNAc-(1-&gt;4)-alpha-D-GlcNAc-diphospho-di-trans,poly-cis-dolichol + GDP + H(+)</text>
        <dbReference type="Rhea" id="RHEA:29515"/>
        <dbReference type="Rhea" id="RHEA-COMP:19511"/>
        <dbReference type="Rhea" id="RHEA-COMP:19513"/>
        <dbReference type="ChEBI" id="CHEBI:15378"/>
        <dbReference type="ChEBI" id="CHEBI:57527"/>
        <dbReference type="ChEBI" id="CHEBI:58189"/>
        <dbReference type="ChEBI" id="CHEBI:58472"/>
        <dbReference type="ChEBI" id="CHEBI:132510"/>
        <dbReference type="EC" id="2.4.1.132"/>
    </reaction>
    <physiologicalReaction direction="left-to-right" evidence="10 12">
        <dbReference type="Rhea" id="RHEA:29516"/>
    </physiologicalReaction>
</comment>
<evidence type="ECO:0000256" key="13">
    <source>
        <dbReference type="SAM" id="MobiDB-lite"/>
    </source>
</evidence>
<keyword evidence="6 12" id="KW-0812">Transmembrane</keyword>
<evidence type="ECO:0000256" key="11">
    <source>
        <dbReference type="ARBA" id="ARBA00045104"/>
    </source>
</evidence>
<dbReference type="InterPro" id="IPR027054">
    <property type="entry name" value="ALG2"/>
</dbReference>
<comment type="subcellular location">
    <subcellularLocation>
        <location evidence="2 12">Endoplasmic reticulum membrane</location>
    </subcellularLocation>
</comment>
<comment type="similarity">
    <text evidence="12">Belongs to the glycosyltransferase group 1 family.</text>
</comment>
<reference evidence="16 17" key="1">
    <citation type="journal article" date="2014" name="PLoS ONE">
        <title>De novo Genome Assembly of the Fungal Plant Pathogen Pyrenophora semeniperda.</title>
        <authorList>
            <person name="Soliai M.M."/>
            <person name="Meyer S.E."/>
            <person name="Udall J.A."/>
            <person name="Elzinga D.E."/>
            <person name="Hermansen R.A."/>
            <person name="Bodily P.M."/>
            <person name="Hart A.A."/>
            <person name="Coleman C.E."/>
        </authorList>
    </citation>
    <scope>NUCLEOTIDE SEQUENCE [LARGE SCALE GENOMIC DNA]</scope>
    <source>
        <strain evidence="16 17">CCB06</strain>
        <tissue evidence="16">Mycelium</tissue>
    </source>
</reference>
<dbReference type="GO" id="GO:0004378">
    <property type="term" value="F:GDP-Man:Man(1)GlcNAc(2)-PP-Dol alpha-1,3-mannosyltransferase activity"/>
    <property type="evidence" value="ECO:0007669"/>
    <property type="project" value="UniProtKB-UniRule"/>
</dbReference>
<evidence type="ECO:0000259" key="15">
    <source>
        <dbReference type="Pfam" id="PF13439"/>
    </source>
</evidence>
<dbReference type="UniPathway" id="UPA00378"/>
<dbReference type="Pfam" id="PF00534">
    <property type="entry name" value="Glycos_transf_1"/>
    <property type="match status" value="1"/>
</dbReference>
<dbReference type="GO" id="GO:0005789">
    <property type="term" value="C:endoplasmic reticulum membrane"/>
    <property type="evidence" value="ECO:0007669"/>
    <property type="project" value="UniProtKB-SubCell"/>
</dbReference>
<dbReference type="Proteomes" id="UP000265663">
    <property type="component" value="Unassembled WGS sequence"/>
</dbReference>
<keyword evidence="4 12" id="KW-0328">Glycosyltransferase</keyword>
<dbReference type="FunFam" id="3.40.50.2000:FF:000266">
    <property type="entry name" value="ALG2, alpha-1,3/1,6-mannosyltransferase"/>
    <property type="match status" value="1"/>
</dbReference>
<keyword evidence="17" id="KW-1185">Reference proteome</keyword>
<accession>A0A3M7MDF6</accession>
<evidence type="ECO:0000256" key="12">
    <source>
        <dbReference type="RuleBase" id="RU367136"/>
    </source>
</evidence>
<dbReference type="CDD" id="cd03805">
    <property type="entry name" value="GT4_ALG2-like"/>
    <property type="match status" value="1"/>
</dbReference>
<evidence type="ECO:0000256" key="6">
    <source>
        <dbReference type="ARBA" id="ARBA00022692"/>
    </source>
</evidence>
<dbReference type="EMBL" id="KE747833">
    <property type="protein sequence ID" value="RMZ72546.1"/>
    <property type="molecule type" value="Genomic_DNA"/>
</dbReference>
<evidence type="ECO:0000313" key="17">
    <source>
        <dbReference type="Proteomes" id="UP000265663"/>
    </source>
</evidence>
<evidence type="ECO:0000259" key="14">
    <source>
        <dbReference type="Pfam" id="PF00534"/>
    </source>
</evidence>
<dbReference type="EC" id="2.4.1.132" evidence="12"/>
<dbReference type="SUPFAM" id="SSF53756">
    <property type="entry name" value="UDP-Glycosyltransferase/glycogen phosphorylase"/>
    <property type="match status" value="1"/>
</dbReference>
<keyword evidence="8 12" id="KW-1133">Transmembrane helix</keyword>
<sequence>MYVGGGHPAPVATAPTLGQKRKGLRGPAACTSDSDILWGMQTHMMTEKKQHVIFFHPDLGIGGAERLVIDAAVGLQSRGHKVTIFTSHCDPQHCFDEVRPGTGILDVRVRGNSIVPAAIFGRFAILCAILRQIHLIVQIALFTEELPQLAPSAFFVDQLSAGIPLLRLLQPRPRLIFYCHFPDKLLAKKGGLLKTLYRLPFDWLESWSTGCSDTIVVNSNFTKGIFGDAFPALKHREPGVVYPCVDTNVSESANQLTPLWKNKKVLLSINRFEKKKDVALAIKAFAGLSPQEREQARLVIAGGYDPRVAENVTTYTELCELADSLKLKHATAKTVITAQSVPDDISVLFLHSVPNAFKATLLSTSRLLVYTPLHEHFGIVPLEAMLVGTPVLAANEGGPTETVISGQTGWLRDVNKVQDWTEVMRIALEDGEGEQRLKEMGKWGKERVIAEFSKEKLAERLETEITAMMGHKTRPPLIPFAMVLLAVGSMGALAAASMWLALQQVSSGNQGEYSRSRLN</sequence>
<dbReference type="AlphaFoldDB" id="A0A3M7MDF6"/>
<organism evidence="16 17">
    <name type="scientific">Pyrenophora seminiperda CCB06</name>
    <dbReference type="NCBI Taxonomy" id="1302712"/>
    <lineage>
        <taxon>Eukaryota</taxon>
        <taxon>Fungi</taxon>
        <taxon>Dikarya</taxon>
        <taxon>Ascomycota</taxon>
        <taxon>Pezizomycotina</taxon>
        <taxon>Dothideomycetes</taxon>
        <taxon>Pleosporomycetidae</taxon>
        <taxon>Pleosporales</taxon>
        <taxon>Pleosporineae</taxon>
        <taxon>Pleosporaceae</taxon>
        <taxon>Pyrenophora</taxon>
    </lineage>
</organism>
<evidence type="ECO:0000256" key="9">
    <source>
        <dbReference type="ARBA" id="ARBA00023136"/>
    </source>
</evidence>
<name>A0A3M7MDF6_9PLEO</name>
<keyword evidence="5 12" id="KW-0808">Transferase</keyword>
<feature type="region of interest" description="Disordered" evidence="13">
    <location>
        <begin position="1"/>
        <end position="27"/>
    </location>
</feature>
<evidence type="ECO:0000256" key="7">
    <source>
        <dbReference type="ARBA" id="ARBA00022824"/>
    </source>
</evidence>
<protein>
    <recommendedName>
        <fullName evidence="12">Alpha-1,3/1,6-mannosyltransferase ALG2</fullName>
        <ecNumber evidence="12">2.4.1.132</ecNumber>
        <ecNumber evidence="12">2.4.1.257</ecNumber>
    </recommendedName>
    <alternativeName>
        <fullName evidence="12">GDP-Man:Man(1)GlcNAc(2)-PP-Dol alpha-1,3-mannosyltransferase</fullName>
    </alternativeName>
</protein>
<dbReference type="PANTHER" id="PTHR45918:SF1">
    <property type="entry name" value="ALPHA-1,3_1,6-MANNOSYLTRANSFERASE ALG2"/>
    <property type="match status" value="1"/>
</dbReference>
<evidence type="ECO:0000256" key="8">
    <source>
        <dbReference type="ARBA" id="ARBA00022989"/>
    </source>
</evidence>
<dbReference type="InterPro" id="IPR001296">
    <property type="entry name" value="Glyco_trans_1"/>
</dbReference>